<dbReference type="InterPro" id="IPR011050">
    <property type="entry name" value="Pectin_lyase_fold/virulence"/>
</dbReference>
<name>A0A1N7P8G5_9RHOB</name>
<dbReference type="InterPro" id="IPR039448">
    <property type="entry name" value="Beta_helix"/>
</dbReference>
<feature type="domain" description="Right handed beta helix" evidence="1">
    <location>
        <begin position="125"/>
        <end position="243"/>
    </location>
</feature>
<gene>
    <name evidence="2" type="ORF">SAMN05421759_11381</name>
</gene>
<dbReference type="Pfam" id="PF13229">
    <property type="entry name" value="Beta_helix"/>
    <property type="match status" value="1"/>
</dbReference>
<dbReference type="SMART" id="SM00710">
    <property type="entry name" value="PbH1"/>
    <property type="match status" value="5"/>
</dbReference>
<protein>
    <submittedName>
        <fullName evidence="2">Right handed beta helix region</fullName>
    </submittedName>
</protein>
<evidence type="ECO:0000313" key="3">
    <source>
        <dbReference type="Proteomes" id="UP000186684"/>
    </source>
</evidence>
<reference evidence="3" key="1">
    <citation type="submission" date="2017-01" db="EMBL/GenBank/DDBJ databases">
        <authorList>
            <person name="Varghese N."/>
            <person name="Submissions S."/>
        </authorList>
    </citation>
    <scope>NUCLEOTIDE SEQUENCE [LARGE SCALE GENOMIC DNA]</scope>
    <source>
        <strain evidence="3">DSM 29430</strain>
    </source>
</reference>
<dbReference type="STRING" id="633194.SAMN05421759_11381"/>
<dbReference type="InterPro" id="IPR012334">
    <property type="entry name" value="Pectin_lyas_fold"/>
</dbReference>
<dbReference type="EMBL" id="FTOQ01000013">
    <property type="protein sequence ID" value="SIT06861.1"/>
    <property type="molecule type" value="Genomic_DNA"/>
</dbReference>
<proteinExistence type="predicted"/>
<evidence type="ECO:0000259" key="1">
    <source>
        <dbReference type="Pfam" id="PF13229"/>
    </source>
</evidence>
<organism evidence="2 3">
    <name type="scientific">Roseivivax lentus</name>
    <dbReference type="NCBI Taxonomy" id="633194"/>
    <lineage>
        <taxon>Bacteria</taxon>
        <taxon>Pseudomonadati</taxon>
        <taxon>Pseudomonadota</taxon>
        <taxon>Alphaproteobacteria</taxon>
        <taxon>Rhodobacterales</taxon>
        <taxon>Roseobacteraceae</taxon>
        <taxon>Roseivivax</taxon>
    </lineage>
</organism>
<dbReference type="SUPFAM" id="SSF51126">
    <property type="entry name" value="Pectin lyase-like"/>
    <property type="match status" value="1"/>
</dbReference>
<keyword evidence="3" id="KW-1185">Reference proteome</keyword>
<dbReference type="Proteomes" id="UP000186684">
    <property type="component" value="Unassembled WGS sequence"/>
</dbReference>
<evidence type="ECO:0000313" key="2">
    <source>
        <dbReference type="EMBL" id="SIT06861.1"/>
    </source>
</evidence>
<accession>A0A1N7P8G5</accession>
<dbReference type="InterPro" id="IPR006626">
    <property type="entry name" value="PbH1"/>
</dbReference>
<dbReference type="AlphaFoldDB" id="A0A1N7P8G5"/>
<sequence length="433" mass="45934">MACQPENRGRRTPGSKSVCFKAHRCFSVGDAQGTPSGEIRHAPKVISVAGLAALLLSCMISALHAQNFRDGLSAQLLDELAKAKGGETIVLADGNYGALHIVDRAFPAYVTLKSANTHGAVFDSIIIDNSRFVRIDGVHVSNSSNGAASSAVVAVVGGSSDVEIINSEINGLVDSDYNGFHGLYSNGRAKRITFANNYVHDVKNGGTFIDTTDLKVIGNKIDYIGNDSFKFLSVTDVKIENNIGATNLFPSENAHLDFIQFQGGDSSDVVIRGNIFLPSTRADVQGIFLADAHYSNVLIEQNIIVTGMIRGISVTSGTDVVAKNNTVLHVKGRGSKATFIIVDGKSYGNIQSSYIGHSGLGLMDGNLNIQSTDPNSEWHYGRYFANADRGLGITISDLAPVSGSAVENFGAYDRLVEALAHSLGDAKGPRITP</sequence>
<dbReference type="Gene3D" id="2.160.20.10">
    <property type="entry name" value="Single-stranded right-handed beta-helix, Pectin lyase-like"/>
    <property type="match status" value="1"/>
</dbReference>